<evidence type="ECO:0000313" key="9">
    <source>
        <dbReference type="EMBL" id="RED23443.1"/>
    </source>
</evidence>
<dbReference type="FunFam" id="3.20.20.80:FF:000017">
    <property type="entry name" value="Beta-galactosidase"/>
    <property type="match status" value="1"/>
</dbReference>
<dbReference type="InterPro" id="IPR048912">
    <property type="entry name" value="BetaGal1-like_ABD1"/>
</dbReference>
<dbReference type="InterPro" id="IPR008979">
    <property type="entry name" value="Galactose-bd-like_sf"/>
</dbReference>
<dbReference type="Pfam" id="PF21317">
    <property type="entry name" value="BetaGal_ABD_1"/>
    <property type="match status" value="1"/>
</dbReference>
<dbReference type="Pfam" id="PF00754">
    <property type="entry name" value="F5_F8_type_C"/>
    <property type="match status" value="1"/>
</dbReference>
<keyword evidence="4" id="KW-0325">Glycoprotein</keyword>
<organism evidence="9 10">
    <name type="scientific">Flavobacterium cutihirudinis</name>
    <dbReference type="NCBI Taxonomy" id="1265740"/>
    <lineage>
        <taxon>Bacteria</taxon>
        <taxon>Pseudomonadati</taxon>
        <taxon>Bacteroidota</taxon>
        <taxon>Flavobacteriia</taxon>
        <taxon>Flavobacteriales</taxon>
        <taxon>Flavobacteriaceae</taxon>
        <taxon>Flavobacterium</taxon>
    </lineage>
</organism>
<keyword evidence="2 7" id="KW-0732">Signal</keyword>
<keyword evidence="10" id="KW-1185">Reference proteome</keyword>
<dbReference type="InterPro" id="IPR001944">
    <property type="entry name" value="Glycoside_Hdrlase_35"/>
</dbReference>
<keyword evidence="3" id="KW-0378">Hydrolase</keyword>
<comment type="caution">
    <text evidence="9">The sequence shown here is derived from an EMBL/GenBank/DDBJ whole genome shotgun (WGS) entry which is preliminary data.</text>
</comment>
<dbReference type="Pfam" id="PF21467">
    <property type="entry name" value="BetaGal_gal-bd"/>
    <property type="match status" value="1"/>
</dbReference>
<evidence type="ECO:0000256" key="7">
    <source>
        <dbReference type="SAM" id="SignalP"/>
    </source>
</evidence>
<dbReference type="OrthoDB" id="703126at2"/>
<dbReference type="InterPro" id="IPR048913">
    <property type="entry name" value="BetaGal_gal-bd"/>
</dbReference>
<dbReference type="Pfam" id="PF01301">
    <property type="entry name" value="Glyco_hydro_35"/>
    <property type="match status" value="1"/>
</dbReference>
<keyword evidence="5" id="KW-0326">Glycosidase</keyword>
<dbReference type="GO" id="GO:0005975">
    <property type="term" value="P:carbohydrate metabolic process"/>
    <property type="evidence" value="ECO:0007669"/>
    <property type="project" value="InterPro"/>
</dbReference>
<dbReference type="InterPro" id="IPR000421">
    <property type="entry name" value="FA58C"/>
</dbReference>
<evidence type="ECO:0000256" key="1">
    <source>
        <dbReference type="ARBA" id="ARBA00009809"/>
    </source>
</evidence>
<feature type="chain" id="PRO_5017534311" evidence="7">
    <location>
        <begin position="20"/>
        <end position="783"/>
    </location>
</feature>
<gene>
    <name evidence="9" type="ORF">BD847_2496</name>
</gene>
<dbReference type="InterPro" id="IPR017853">
    <property type="entry name" value="GH"/>
</dbReference>
<dbReference type="GO" id="GO:0004553">
    <property type="term" value="F:hydrolase activity, hydrolyzing O-glycosyl compounds"/>
    <property type="evidence" value="ECO:0007669"/>
    <property type="project" value="InterPro"/>
</dbReference>
<dbReference type="EMBL" id="QRDQ01000009">
    <property type="protein sequence ID" value="RED23443.1"/>
    <property type="molecule type" value="Genomic_DNA"/>
</dbReference>
<evidence type="ECO:0000256" key="3">
    <source>
        <dbReference type="ARBA" id="ARBA00022801"/>
    </source>
</evidence>
<sequence length="783" mass="89167">MKKTITLLALLFIVGTASSQNSNVNPLSGNQTSNFKIGENDFLLNGKPYVVRCGEMHFARIPKEYWAHRLKMAKAMGLNTVCAYLFWNLHEPEPGKFNWTGMADAAEFCKMAQKEGLYVILRPGPYACAEWDFGGFPWWLLKKKDIKLRTQDPYYLARCRIYLKEVGRVLASQQINNGGNIIMTQVENEYGSYGDDKEYLGKIRDYLVEAGFTVPLFTCDGPSQLKNDVRDDIFSVVNFGRNPESAFKSLREVRPKGPLMCGEYYPGWFDSWGTKHHTGSVDNVAKEIKYMMDNKASFSIYMAHGGTTFGMWTGANNPPYLPQTSSYDYDAPISEAGWDTEKFYTLRKLFSNYLQEGETLPEVPTRNKVIKIPEFATTQIAPLFSNLPDFIEDKLPQNMEEYNQGYGSILYRTVLQGGKETTLNIKEIHDFAWIFIDGKKIASLDRRKEEYTCKIPAVRKGAVLDILVEATGRVNYGESLHDRKGITEKVFLKDEDAKITDLYNWKVYPIGLKNNETPPYLKFEKGNTTMPAFHKGNFVLDETGDTFLNVSTWGKGLVWINGHCLGRFWNIGPTQSMYVPGPWLKKGNNEVVVLDYMGPEKNILSGMELPILDALAPSLVVSKHKKENQKLQRDGLIPQYTGKAKPSIEWQEVKFKTVKGRYFCFEALNGYKENSPYACLSELYLFDENGKEIPRNKWKVVYADSEEVESEDGRSDNVFDLQSTTYWHTQYSGTSDGFPHQIVIDLGSIKNVSGMKFLPRQDSSNGQIKDYNIYISKELFPGL</sequence>
<comment type="similarity">
    <text evidence="1 6">Belongs to the glycosyl hydrolase 35 family.</text>
</comment>
<evidence type="ECO:0000256" key="4">
    <source>
        <dbReference type="ARBA" id="ARBA00023180"/>
    </source>
</evidence>
<dbReference type="AlphaFoldDB" id="A0A3D9FS47"/>
<dbReference type="Gene3D" id="2.60.120.260">
    <property type="entry name" value="Galactose-binding domain-like"/>
    <property type="match status" value="3"/>
</dbReference>
<proteinExistence type="inferred from homology"/>
<protein>
    <submittedName>
        <fullName evidence="9">Beta-galactosidase</fullName>
    </submittedName>
</protein>
<evidence type="ECO:0000313" key="10">
    <source>
        <dbReference type="Proteomes" id="UP000257004"/>
    </source>
</evidence>
<feature type="domain" description="F5/8 type C" evidence="8">
    <location>
        <begin position="679"/>
        <end position="783"/>
    </location>
</feature>
<reference evidence="9 10" key="1">
    <citation type="submission" date="2018-07" db="EMBL/GenBank/DDBJ databases">
        <title>Genomic Encyclopedia of Archaeal and Bacterial Type Strains, Phase II (KMG-II): from individual species to whole genera.</title>
        <authorList>
            <person name="Goeker M."/>
        </authorList>
    </citation>
    <scope>NUCLEOTIDE SEQUENCE [LARGE SCALE GENOMIC DNA]</scope>
    <source>
        <strain evidence="9 10">DSM 25795</strain>
    </source>
</reference>
<evidence type="ECO:0000256" key="2">
    <source>
        <dbReference type="ARBA" id="ARBA00022729"/>
    </source>
</evidence>
<dbReference type="RefSeq" id="WP_115888542.1">
    <property type="nucleotide sequence ID" value="NZ_QRDQ01000009.1"/>
</dbReference>
<dbReference type="Gene3D" id="3.20.20.80">
    <property type="entry name" value="Glycosidases"/>
    <property type="match status" value="1"/>
</dbReference>
<accession>A0A3D9FS47</accession>
<dbReference type="InterPro" id="IPR031330">
    <property type="entry name" value="Gly_Hdrlase_35_cat"/>
</dbReference>
<evidence type="ECO:0000256" key="5">
    <source>
        <dbReference type="ARBA" id="ARBA00023295"/>
    </source>
</evidence>
<dbReference type="SUPFAM" id="SSF51445">
    <property type="entry name" value="(Trans)glycosidases"/>
    <property type="match status" value="1"/>
</dbReference>
<name>A0A3D9FS47_9FLAO</name>
<dbReference type="PROSITE" id="PS50022">
    <property type="entry name" value="FA58C_3"/>
    <property type="match status" value="1"/>
</dbReference>
<dbReference type="SUPFAM" id="SSF49785">
    <property type="entry name" value="Galactose-binding domain-like"/>
    <property type="match status" value="2"/>
</dbReference>
<dbReference type="PRINTS" id="PR00742">
    <property type="entry name" value="GLHYDRLASE35"/>
</dbReference>
<dbReference type="PANTHER" id="PTHR23421">
    <property type="entry name" value="BETA-GALACTOSIDASE RELATED"/>
    <property type="match status" value="1"/>
</dbReference>
<evidence type="ECO:0000259" key="8">
    <source>
        <dbReference type="PROSITE" id="PS50022"/>
    </source>
</evidence>
<feature type="signal peptide" evidence="7">
    <location>
        <begin position="1"/>
        <end position="19"/>
    </location>
</feature>
<evidence type="ECO:0000256" key="6">
    <source>
        <dbReference type="RuleBase" id="RU003679"/>
    </source>
</evidence>
<dbReference type="Proteomes" id="UP000257004">
    <property type="component" value="Unassembled WGS sequence"/>
</dbReference>